<dbReference type="SUPFAM" id="SSF52922">
    <property type="entry name" value="TK C-terminal domain-like"/>
    <property type="match status" value="1"/>
</dbReference>
<evidence type="ECO:0000256" key="4">
    <source>
        <dbReference type="ARBA" id="ARBA00017172"/>
    </source>
</evidence>
<evidence type="ECO:0000256" key="1">
    <source>
        <dbReference type="ARBA" id="ARBA00001964"/>
    </source>
</evidence>
<dbReference type="InterPro" id="IPR009014">
    <property type="entry name" value="Transketo_C/PFOR_II"/>
</dbReference>
<feature type="binding site" evidence="10">
    <location>
        <position position="272"/>
    </location>
    <ligand>
        <name>Mg(2+)</name>
        <dbReference type="ChEBI" id="CHEBI:18420"/>
    </ligand>
</feature>
<feature type="binding site" evidence="10">
    <location>
        <position position="270"/>
    </location>
    <ligand>
        <name>Mg(2+)</name>
        <dbReference type="ChEBI" id="CHEBI:18420"/>
    </ligand>
</feature>
<dbReference type="NCBIfam" id="TIGR00759">
    <property type="entry name" value="aceE"/>
    <property type="match status" value="1"/>
</dbReference>
<comment type="catalytic activity">
    <reaction evidence="8 9">
        <text>N(6)-[(R)-lipoyl]-L-lysyl-[protein] + pyruvate + H(+) = N(6)-[(R)-S(8)-acetyldihydrolipoyl]-L-lysyl-[protein] + CO2</text>
        <dbReference type="Rhea" id="RHEA:19189"/>
        <dbReference type="Rhea" id="RHEA-COMP:10474"/>
        <dbReference type="Rhea" id="RHEA-COMP:10478"/>
        <dbReference type="ChEBI" id="CHEBI:15361"/>
        <dbReference type="ChEBI" id="CHEBI:15378"/>
        <dbReference type="ChEBI" id="CHEBI:16526"/>
        <dbReference type="ChEBI" id="CHEBI:83099"/>
        <dbReference type="ChEBI" id="CHEBI:83111"/>
        <dbReference type="EC" id="1.2.4.1"/>
    </reaction>
</comment>
<dbReference type="Pfam" id="PF00456">
    <property type="entry name" value="Transketolase_N"/>
    <property type="match status" value="1"/>
</dbReference>
<feature type="binding site" evidence="10">
    <location>
        <position position="240"/>
    </location>
    <ligand>
        <name>Mg(2+)</name>
        <dbReference type="ChEBI" id="CHEBI:18420"/>
    </ligand>
</feature>
<keyword evidence="7 9" id="KW-0670">Pyruvate</keyword>
<evidence type="ECO:0000259" key="13">
    <source>
        <dbReference type="Pfam" id="PF22613"/>
    </source>
</evidence>
<evidence type="ECO:0000313" key="14">
    <source>
        <dbReference type="EMBL" id="MBB4245714.1"/>
    </source>
</evidence>
<comment type="function">
    <text evidence="2 9">Component of the pyruvate dehydrogenase (PDH) complex, that catalyzes the overall conversion of pyruvate to acetyl-CoA and CO(2).</text>
</comment>
<protein>
    <recommendedName>
        <fullName evidence="4 9">Pyruvate dehydrogenase E1 component</fullName>
        <ecNumber evidence="3 9">1.2.4.1</ecNumber>
    </recommendedName>
</protein>
<evidence type="ECO:0000256" key="9">
    <source>
        <dbReference type="PIRNR" id="PIRNR000156"/>
    </source>
</evidence>
<dbReference type="Proteomes" id="UP000587070">
    <property type="component" value="Unassembled WGS sequence"/>
</dbReference>
<dbReference type="PANTHER" id="PTHR43825">
    <property type="entry name" value="PYRUVATE DEHYDROGENASE E1 COMPONENT"/>
    <property type="match status" value="1"/>
</dbReference>
<dbReference type="InterPro" id="IPR005474">
    <property type="entry name" value="Transketolase_N"/>
</dbReference>
<organism evidence="14 15">
    <name type="scientific">Rhodocyclus tenuis</name>
    <name type="common">Rhodospirillum tenue</name>
    <dbReference type="NCBI Taxonomy" id="1066"/>
    <lineage>
        <taxon>Bacteria</taxon>
        <taxon>Pseudomonadati</taxon>
        <taxon>Pseudomonadota</taxon>
        <taxon>Betaproteobacteria</taxon>
        <taxon>Rhodocyclales</taxon>
        <taxon>Rhodocyclaceae</taxon>
        <taxon>Rhodocyclus</taxon>
    </lineage>
</organism>
<dbReference type="Pfam" id="PF22613">
    <property type="entry name" value="Transketolase_C_1"/>
    <property type="match status" value="1"/>
</dbReference>
<keyword evidence="6 9" id="KW-0786">Thiamine pyrophosphate</keyword>
<dbReference type="GO" id="GO:0004739">
    <property type="term" value="F:pyruvate dehydrogenase (acetyl-transferring) activity"/>
    <property type="evidence" value="ECO:0007669"/>
    <property type="project" value="UniProtKB-EC"/>
</dbReference>
<evidence type="ECO:0000256" key="8">
    <source>
        <dbReference type="ARBA" id="ARBA00051231"/>
    </source>
</evidence>
<evidence type="ECO:0000313" key="15">
    <source>
        <dbReference type="Proteomes" id="UP000587070"/>
    </source>
</evidence>
<dbReference type="Gene3D" id="3.40.50.920">
    <property type="match status" value="1"/>
</dbReference>
<evidence type="ECO:0000259" key="12">
    <source>
        <dbReference type="Pfam" id="PF17831"/>
    </source>
</evidence>
<evidence type="ECO:0000256" key="10">
    <source>
        <dbReference type="PIRSR" id="PIRSR000156-1"/>
    </source>
</evidence>
<reference evidence="14 15" key="1">
    <citation type="submission" date="2020-08" db="EMBL/GenBank/DDBJ databases">
        <title>Genome sequencing of Purple Non-Sulfur Bacteria from various extreme environments.</title>
        <authorList>
            <person name="Mayer M."/>
        </authorList>
    </citation>
    <scope>NUCLEOTIDE SEQUENCE [LARGE SCALE GENOMIC DNA]</scope>
    <source>
        <strain evidence="14 15">2761</strain>
    </source>
</reference>
<dbReference type="Gene3D" id="3.40.50.970">
    <property type="match status" value="2"/>
</dbReference>
<dbReference type="PIRSF" id="PIRSF000156">
    <property type="entry name" value="Pyruvate_dh_E1"/>
    <property type="match status" value="1"/>
</dbReference>
<dbReference type="InterPro" id="IPR055152">
    <property type="entry name" value="Transketolase-like_C_2"/>
</dbReference>
<comment type="cofactor">
    <cofactor evidence="1 9">
        <name>thiamine diphosphate</name>
        <dbReference type="ChEBI" id="CHEBI:58937"/>
    </cofactor>
</comment>
<feature type="domain" description="Transketolase N-terminal" evidence="11">
    <location>
        <begin position="142"/>
        <end position="304"/>
    </location>
</feature>
<keyword evidence="5 9" id="KW-0560">Oxidoreductase</keyword>
<dbReference type="OrthoDB" id="9759664at2"/>
<dbReference type="InterPro" id="IPR004660">
    <property type="entry name" value="PDH_E1"/>
</dbReference>
<dbReference type="InterPro" id="IPR041621">
    <property type="entry name" value="PDH_E1_M"/>
</dbReference>
<keyword evidence="10" id="KW-0460">Magnesium</keyword>
<sequence length="901" mass="101054">MAIAPDALSTLAPGDTDAQETQEWLEALRGVVEREGAERAYYLIDRLIDEAREDGIDIPYSANTAYINTIPVAQQPNYPGDADLELRIHAYIRWNAMAMVVRANKHSNVGGHIASFASAAALYDVGFSHFWHVASADHGGDLIFFQGHSVPGVYARAFLLGRLSEDQLDHFRREVDGRGIASYPHPWLMPDFWQFPTVSMGLGPLQAIYQARFMKYLHSRGFIDAGEGRNGRKVWAFLGDGETDEVESLGAIGMAAREKLDNLIFVINCNLQRLDGPVRGNGKIIQDLEGEFRGAGWNVIKLIWGTHWDALFARDKKGLLKKRMLELVDGDYQTFKAKNGAYVRERFFNTPELRALVADWTDDDIWQLNRGGHDLFKIFAAYDAAVNHRGKPTVILAKTIKGYGMGQAGEAMNISHQQKKMDAEAIRRFRDRFDLPVSDEQIEHVPYLRFAEDSPEAKYLHARRQALGGYLPQRRRSAAPLEIPPLSAFDGLLKASGEGREISTTMAVVRIFNILLKDRQIGRRVVPIVPDESRTFGMEGMFRQVGIWSQEGQKYLPQDHDQLMFYKESKDGQILQEGINEAGAMADWIAAATAYSVHGEAMIPFYICYSMFGPQRTFDLYWASGDQRARGFLIGGTAGRTTLNGEGLQHQDGHSPVLTGLIPNCISYDPSFAYEVAVIIHDGLRRMFVEQEDVFYYLTAMNENYEHPEMPAGAEADILKGMYLFRKGLAADGKKAAPRVQLLGSGTIFREVIAAAALLKQDWGVDADLWGCPGLAQLARDGNEAQRWNLLHPLEKPRRSHVELCLDDTRGPVIAATDHVRLFAEQIRPFIHRRYVTLGTDGFGRSDTRERLRHFFEVDRHWVTIAALKALADEGCIEHSVVAEAITRYGIDVDKPNPLSV</sequence>
<dbReference type="InterPro" id="IPR035807">
    <property type="entry name" value="PDC_E1_N"/>
</dbReference>
<dbReference type="InterPro" id="IPR029061">
    <property type="entry name" value="THDP-binding"/>
</dbReference>
<keyword evidence="10" id="KW-0479">Metal-binding</keyword>
<dbReference type="EMBL" id="JACIGE010000001">
    <property type="protein sequence ID" value="MBB4245714.1"/>
    <property type="molecule type" value="Genomic_DNA"/>
</dbReference>
<feature type="domain" description="Pyruvate dehydrogenase E1 component middle" evidence="12">
    <location>
        <begin position="496"/>
        <end position="708"/>
    </location>
</feature>
<evidence type="ECO:0000256" key="3">
    <source>
        <dbReference type="ARBA" id="ARBA00012281"/>
    </source>
</evidence>
<feature type="domain" description="Transketolase-like C-terminal" evidence="13">
    <location>
        <begin position="722"/>
        <end position="859"/>
    </location>
</feature>
<dbReference type="SUPFAM" id="SSF52518">
    <property type="entry name" value="Thiamin diphosphate-binding fold (THDP-binding)"/>
    <property type="match status" value="2"/>
</dbReference>
<comment type="cofactor">
    <cofactor evidence="10">
        <name>Mg(2+)</name>
        <dbReference type="ChEBI" id="CHEBI:18420"/>
    </cofactor>
</comment>
<evidence type="ECO:0000256" key="2">
    <source>
        <dbReference type="ARBA" id="ARBA00003157"/>
    </source>
</evidence>
<dbReference type="FunFam" id="3.40.50.970:FF:000011">
    <property type="entry name" value="Pyruvate dehydrogenase E1 component"/>
    <property type="match status" value="1"/>
</dbReference>
<name>A0A840FVH4_RHOTE</name>
<dbReference type="PANTHER" id="PTHR43825:SF3">
    <property type="entry name" value="PYRUVATE DEHYDROGENASE E1 COMPONENT"/>
    <property type="match status" value="1"/>
</dbReference>
<dbReference type="GO" id="GO:0046872">
    <property type="term" value="F:metal ion binding"/>
    <property type="evidence" value="ECO:0007669"/>
    <property type="project" value="UniProtKB-KW"/>
</dbReference>
<keyword evidence="15" id="KW-1185">Reference proteome</keyword>
<evidence type="ECO:0000256" key="5">
    <source>
        <dbReference type="ARBA" id="ARBA00023002"/>
    </source>
</evidence>
<dbReference type="AlphaFoldDB" id="A0A840FVH4"/>
<comment type="caution">
    <text evidence="14">The sequence shown here is derived from an EMBL/GenBank/DDBJ whole genome shotgun (WGS) entry which is preliminary data.</text>
</comment>
<accession>A0A840FVH4</accession>
<proteinExistence type="predicted"/>
<dbReference type="CDD" id="cd02017">
    <property type="entry name" value="TPP_E1_EcPDC_like"/>
    <property type="match status" value="1"/>
</dbReference>
<dbReference type="RefSeq" id="WP_153117118.1">
    <property type="nucleotide sequence ID" value="NZ_JACIGE010000001.1"/>
</dbReference>
<dbReference type="EC" id="1.2.4.1" evidence="3 9"/>
<gene>
    <name evidence="14" type="ORF">GGD90_000063</name>
</gene>
<dbReference type="Pfam" id="PF17831">
    <property type="entry name" value="PDH_E1_M"/>
    <property type="match status" value="1"/>
</dbReference>
<dbReference type="InterPro" id="IPR051157">
    <property type="entry name" value="PDH/Transketolase"/>
</dbReference>
<evidence type="ECO:0000256" key="7">
    <source>
        <dbReference type="ARBA" id="ARBA00023317"/>
    </source>
</evidence>
<evidence type="ECO:0000256" key="6">
    <source>
        <dbReference type="ARBA" id="ARBA00023052"/>
    </source>
</evidence>
<evidence type="ECO:0000259" key="11">
    <source>
        <dbReference type="Pfam" id="PF00456"/>
    </source>
</evidence>